<proteinExistence type="predicted"/>
<dbReference type="PANTHER" id="PTHR15682:SF2">
    <property type="entry name" value="UNHEALTHY RIBOSOME BIOGENESIS PROTEIN 2 HOMOLOG"/>
    <property type="match status" value="1"/>
</dbReference>
<feature type="compositionally biased region" description="Basic and acidic residues" evidence="1">
    <location>
        <begin position="169"/>
        <end position="180"/>
    </location>
</feature>
<name>A0A7R8AHK2_9EURO</name>
<feature type="region of interest" description="Disordered" evidence="1">
    <location>
        <begin position="133"/>
        <end position="180"/>
    </location>
</feature>
<accession>A0A7R8AHK2</accession>
<dbReference type="RefSeq" id="XP_041550731.1">
    <property type="nucleotide sequence ID" value="XM_041697447.1"/>
</dbReference>
<keyword evidence="4" id="KW-1185">Reference proteome</keyword>
<evidence type="ECO:0000313" key="4">
    <source>
        <dbReference type="Proteomes" id="UP000654913"/>
    </source>
</evidence>
<dbReference type="PANTHER" id="PTHR15682">
    <property type="entry name" value="UNHEALTHY RIBOSOME BIOGENESIS PROTEIN 2 HOMOLOG"/>
    <property type="match status" value="1"/>
</dbReference>
<evidence type="ECO:0000313" key="3">
    <source>
        <dbReference type="EMBL" id="BCS18537.1"/>
    </source>
</evidence>
<dbReference type="GO" id="GO:0005730">
    <property type="term" value="C:nucleolus"/>
    <property type="evidence" value="ECO:0007669"/>
    <property type="project" value="TreeGrafter"/>
</dbReference>
<evidence type="ECO:0000259" key="2">
    <source>
        <dbReference type="Pfam" id="PF10441"/>
    </source>
</evidence>
<dbReference type="InterPro" id="IPR018849">
    <property type="entry name" value="Urb2/Npa2_C"/>
</dbReference>
<feature type="domain" description="Nucleolar 27S pre-rRNA processing Urb2/Npa2 C-terminal" evidence="2">
    <location>
        <begin position="1257"/>
        <end position="1489"/>
    </location>
</feature>
<organism evidence="3 4">
    <name type="scientific">Aspergillus puulaauensis</name>
    <dbReference type="NCBI Taxonomy" id="1220207"/>
    <lineage>
        <taxon>Eukaryota</taxon>
        <taxon>Fungi</taxon>
        <taxon>Dikarya</taxon>
        <taxon>Ascomycota</taxon>
        <taxon>Pezizomycotina</taxon>
        <taxon>Eurotiomycetes</taxon>
        <taxon>Eurotiomycetidae</taxon>
        <taxon>Eurotiales</taxon>
        <taxon>Aspergillaceae</taxon>
        <taxon>Aspergillus</taxon>
    </lineage>
</organism>
<dbReference type="InterPro" id="IPR052609">
    <property type="entry name" value="Ribosome_Biogenesis_Reg"/>
</dbReference>
<dbReference type="EMBL" id="AP024443">
    <property type="protein sequence ID" value="BCS18537.1"/>
    <property type="molecule type" value="Genomic_DNA"/>
</dbReference>
<reference evidence="3" key="2">
    <citation type="submission" date="2021-02" db="EMBL/GenBank/DDBJ databases">
        <title>Aspergillus puulaauensis MK2 genome sequence.</title>
        <authorList>
            <person name="Futagami T."/>
            <person name="Mori K."/>
            <person name="Kadooka C."/>
            <person name="Tanaka T."/>
        </authorList>
    </citation>
    <scope>NUCLEOTIDE SEQUENCE</scope>
    <source>
        <strain evidence="3">MK2</strain>
    </source>
</reference>
<dbReference type="OrthoDB" id="160374at2759"/>
<dbReference type="Proteomes" id="UP000654913">
    <property type="component" value="Chromosome 1"/>
</dbReference>
<protein>
    <recommendedName>
        <fullName evidence="2">Nucleolar 27S pre-rRNA processing Urb2/Npa2 C-terminal domain-containing protein</fullName>
    </recommendedName>
</protein>
<evidence type="ECO:0000256" key="1">
    <source>
        <dbReference type="SAM" id="MobiDB-lite"/>
    </source>
</evidence>
<dbReference type="GeneID" id="64968542"/>
<dbReference type="GO" id="GO:0042254">
    <property type="term" value="P:ribosome biogenesis"/>
    <property type="evidence" value="ECO:0007669"/>
    <property type="project" value="TreeGrafter"/>
</dbReference>
<dbReference type="KEGG" id="apuu:APUU_11365A"/>
<reference evidence="3" key="1">
    <citation type="submission" date="2021-01" db="EMBL/GenBank/DDBJ databases">
        <authorList>
            <consortium name="Aspergillus puulaauensis MK2 genome sequencing consortium"/>
            <person name="Kazuki M."/>
            <person name="Futagami T."/>
        </authorList>
    </citation>
    <scope>NUCLEOTIDE SEQUENCE</scope>
    <source>
        <strain evidence="3">MK2</strain>
    </source>
</reference>
<gene>
    <name evidence="3" type="ORF">APUU_11365A</name>
</gene>
<feature type="compositionally biased region" description="Low complexity" evidence="1">
    <location>
        <begin position="139"/>
        <end position="152"/>
    </location>
</feature>
<sequence length="1490" mass="166833">MPSLPERPRSSQEALLRLEKGTAPPEIQLNEAAQIIGLDLSLCASHPEINRAPHIPIHAAPKEEWVLRWLLKKLKAGRNYRVEPASFLLLRQLIDLIPPKTLASTLKDYQFFGILDYTITDLTDDVVIGLGNGINEQPTSDSESSRTISESSRANEGSGRKGTKRKRATGNDKDSMDIDEQPRTPNACFLTFTRLLDCLYSFVMLANRTNDVNETGRSHLRHALRGDPQPVAITLGKSFNFASLAISHFSNGRKTTELQHLFYVLPALLEVWEWRSHRQDSSDQGSSDGSFASHCAQRALRLLHSVYAVQLDTDEKVHVLNGVERLIALHVVLPAREAFFSRGGSGIDYSASEPDWSSVKPVSDTFRPILCAVELQTQSCATKAQENTTKKGSWNAADLIPEFFDIASRSVPRDTFRRKTDEAAWLETLFVAAAELSFSYVKSESATAFLPEFVKVLEQLFRVALKRGVQLSLHTLLTHAAYTGLLKDQLSQVEWNLIALLIELGADIFLPNSGLADSEKYLEALLSKIKLHWRTGTSTDGSYEIIKSGIVLPLLRGFMGARDLATFMEIWYQQLTDIEEARMLDSNLSLFTVWEDDDLCDAYSELMRNPLNQTLASAQLHAAAAEIRSDDNKISHSGGAYAQLLIVESGFRKRPVNLAETNDDLKSAIESVTSALSSDQSLHWGWRLWKMLRSLIENNVQRTDTGLGIPLINLAGVAATSVKRRHHELLQIFSARLECFEAYKYVLAIMTHYSPSTGNRDNFSSLMKEVSKLLRSITEKDALESMGSAWNGSLKSLDSPTVLSLAYFLTLLRLPNLWTQIEPQVRRSLFAHILYLAAAQYQPSSSSLGDFSSGARFLQSWASTVSHEYLLNAPSIVNDLIAVLSERVKVDVSNRKLYIESMQRIPAPLITRRQRGDLLDLLQNVLSQQHQASFITVAILSLMAKLADLPKSTAELTGNWEPIWTIAKSISLQDTDVDLEVMKAFRFLHRAVISKLLLLAEGERHKQFKKMHRKLSGKVSKLQSIDRSSMECFLLRISLFQLWLHRERLADAIDTTELAASREKVFGLVVADLRSAKDHYKKQPLEETITVIKTLDALEDFEDLAMGHGEVKKFLSKIESYVEKSVDSGSSLRRLIRRRVLATQKPEKNATAPVVQYAESLPIQHMYSEEQQLFIRAMTERFRSMSAEALTRVIREVRQLGFIGKNAEYHLLIAGLAVAAASPTEDKESNQAKELSLVCTEITDALHRSKSPEEFVLATECLDVFLRSHPRCISQWNVDSLLSCIAVCASKAGPHINPEFSGMIYTRLCRLMGLLLGLHRQKLGGRFHLIILAMQRLLHCLFARAKKRSRPTKSDTGHGQQPYWLSKLNAAHATQFTRLLTSLCDPTVSAVSRPTPGGAGHEGLTDQTKKAKQIAGQYLQYLIMDYAQSSLRSALHPDVKAALLPGLYSVLDVMSRDTMRALNAGLDISGRAMFKTLYDDYMKFGKWNKG</sequence>
<dbReference type="Pfam" id="PF10441">
    <property type="entry name" value="Urb2"/>
    <property type="match status" value="1"/>
</dbReference>